<accession>A0A926VKS4</accession>
<evidence type="ECO:0000313" key="2">
    <source>
        <dbReference type="EMBL" id="MBD2185732.1"/>
    </source>
</evidence>
<feature type="transmembrane region" description="Helical" evidence="1">
    <location>
        <begin position="218"/>
        <end position="238"/>
    </location>
</feature>
<reference evidence="2" key="1">
    <citation type="journal article" date="2015" name="ISME J.">
        <title>Draft Genome Sequence of Streptomyces incarnatus NRRL8089, which Produces the Nucleoside Antibiotic Sinefungin.</title>
        <authorList>
            <person name="Oshima K."/>
            <person name="Hattori M."/>
            <person name="Shimizu H."/>
            <person name="Fukuda K."/>
            <person name="Nemoto M."/>
            <person name="Inagaki K."/>
            <person name="Tamura T."/>
        </authorList>
    </citation>
    <scope>NUCLEOTIDE SEQUENCE</scope>
    <source>
        <strain evidence="2">FACHB-1375</strain>
    </source>
</reference>
<feature type="transmembrane region" description="Helical" evidence="1">
    <location>
        <begin position="58"/>
        <end position="75"/>
    </location>
</feature>
<name>A0A926VKS4_9CYAN</name>
<dbReference type="Proteomes" id="UP000641646">
    <property type="component" value="Unassembled WGS sequence"/>
</dbReference>
<dbReference type="EMBL" id="JACJPW010000139">
    <property type="protein sequence ID" value="MBD2185732.1"/>
    <property type="molecule type" value="Genomic_DNA"/>
</dbReference>
<feature type="transmembrane region" description="Helical" evidence="1">
    <location>
        <begin position="152"/>
        <end position="171"/>
    </location>
</feature>
<dbReference type="AlphaFoldDB" id="A0A926VKS4"/>
<feature type="transmembrane region" description="Helical" evidence="1">
    <location>
        <begin position="95"/>
        <end position="112"/>
    </location>
</feature>
<keyword evidence="3" id="KW-1185">Reference proteome</keyword>
<reference evidence="2" key="2">
    <citation type="submission" date="2020-08" db="EMBL/GenBank/DDBJ databases">
        <authorList>
            <person name="Chen M."/>
            <person name="Teng W."/>
            <person name="Zhao L."/>
            <person name="Hu C."/>
            <person name="Zhou Y."/>
            <person name="Han B."/>
            <person name="Song L."/>
            <person name="Shu W."/>
        </authorList>
    </citation>
    <scope>NUCLEOTIDE SEQUENCE</scope>
    <source>
        <strain evidence="2">FACHB-1375</strain>
    </source>
</reference>
<keyword evidence="1" id="KW-0472">Membrane</keyword>
<feature type="transmembrane region" description="Helical" evidence="1">
    <location>
        <begin position="119"/>
        <end position="140"/>
    </location>
</feature>
<organism evidence="2 3">
    <name type="scientific">Aerosakkonema funiforme FACHB-1375</name>
    <dbReference type="NCBI Taxonomy" id="2949571"/>
    <lineage>
        <taxon>Bacteria</taxon>
        <taxon>Bacillati</taxon>
        <taxon>Cyanobacteriota</taxon>
        <taxon>Cyanophyceae</taxon>
        <taxon>Oscillatoriophycideae</taxon>
        <taxon>Aerosakkonematales</taxon>
        <taxon>Aerosakkonemataceae</taxon>
        <taxon>Aerosakkonema</taxon>
    </lineage>
</organism>
<protein>
    <submittedName>
        <fullName evidence="2">Uncharacterized protein</fullName>
    </submittedName>
</protein>
<keyword evidence="1" id="KW-0812">Transmembrane</keyword>
<evidence type="ECO:0000313" key="3">
    <source>
        <dbReference type="Proteomes" id="UP000641646"/>
    </source>
</evidence>
<evidence type="ECO:0000256" key="1">
    <source>
        <dbReference type="SAM" id="Phobius"/>
    </source>
</evidence>
<sequence>MEIDSGAICIKHTVCRYPSEILFGGFPPSSEILDRIEEIGFLPTANPADIVRPKDSPIRWQASVIGILIWSLLWLKDIDFFNLIDKLIEYKPDLFPFTIAFSMFLFINIYNAKQKETPWYIVIWQSLLTGIGLWIFIFLAETGILKAYKPGFFASLALFLAFSVPVLIRYSDFLQELIIKQGRHIQEAGDSFSFPASVSGVLLICLSAYNFGGYNLSFWAFILGLILLFLLPVARAYYLGGK</sequence>
<gene>
    <name evidence="2" type="ORF">H6G03_32510</name>
</gene>
<feature type="transmembrane region" description="Helical" evidence="1">
    <location>
        <begin position="192"/>
        <end position="212"/>
    </location>
</feature>
<comment type="caution">
    <text evidence="2">The sequence shown here is derived from an EMBL/GenBank/DDBJ whole genome shotgun (WGS) entry which is preliminary data.</text>
</comment>
<dbReference type="RefSeq" id="WP_206756660.1">
    <property type="nucleotide sequence ID" value="NZ_JACJPW010000139.1"/>
</dbReference>
<proteinExistence type="predicted"/>
<keyword evidence="1" id="KW-1133">Transmembrane helix</keyword>